<evidence type="ECO:0000256" key="4">
    <source>
        <dbReference type="RuleBase" id="RU000411"/>
    </source>
</evidence>
<evidence type="ECO:0000313" key="7">
    <source>
        <dbReference type="Proteomes" id="UP000069940"/>
    </source>
</evidence>
<keyword evidence="7" id="KW-1185">Reference proteome</keyword>
<evidence type="ECO:0000256" key="1">
    <source>
        <dbReference type="ARBA" id="ARBA00009500"/>
    </source>
</evidence>
<dbReference type="CDD" id="cd00172">
    <property type="entry name" value="serpin"/>
    <property type="match status" value="1"/>
</dbReference>
<reference evidence="7" key="1">
    <citation type="journal article" date="2015" name="Proc. Natl. Acad. Sci. U.S.A.">
        <title>Genome sequence of the Asian Tiger mosquito, Aedes albopictus, reveals insights into its biology, genetics, and evolution.</title>
        <authorList>
            <person name="Chen X.G."/>
            <person name="Jiang X."/>
            <person name="Gu J."/>
            <person name="Xu M."/>
            <person name="Wu Y."/>
            <person name="Deng Y."/>
            <person name="Zhang C."/>
            <person name="Bonizzoni M."/>
            <person name="Dermauw W."/>
            <person name="Vontas J."/>
            <person name="Armbruster P."/>
            <person name="Huang X."/>
            <person name="Yang Y."/>
            <person name="Zhang H."/>
            <person name="He W."/>
            <person name="Peng H."/>
            <person name="Liu Y."/>
            <person name="Wu K."/>
            <person name="Chen J."/>
            <person name="Lirakis M."/>
            <person name="Topalis P."/>
            <person name="Van Leeuwen T."/>
            <person name="Hall A.B."/>
            <person name="Jiang X."/>
            <person name="Thorpe C."/>
            <person name="Mueller R.L."/>
            <person name="Sun C."/>
            <person name="Waterhouse R.M."/>
            <person name="Yan G."/>
            <person name="Tu Z.J."/>
            <person name="Fang X."/>
            <person name="James A.A."/>
        </authorList>
    </citation>
    <scope>NUCLEOTIDE SEQUENCE [LARGE SCALE GENOMIC DNA]</scope>
    <source>
        <strain evidence="7">Foshan</strain>
    </source>
</reference>
<dbReference type="EnsemblMetazoa" id="AALFPA23_012235.R17487">
    <property type="protein sequence ID" value="AALFPA23_012235.P17487"/>
    <property type="gene ID" value="AALFPA23_012235"/>
</dbReference>
<dbReference type="GeneID" id="109410421"/>
<dbReference type="SUPFAM" id="SSF56574">
    <property type="entry name" value="Serpins"/>
    <property type="match status" value="1"/>
</dbReference>
<name>A0ABM1YUD6_AEDAL</name>
<dbReference type="SMART" id="SM00093">
    <property type="entry name" value="SERPIN"/>
    <property type="match status" value="1"/>
</dbReference>
<sequence>MQFLTQVKMIRIFVAVFSVITFATVTVSAIESQLFSSEFIWDFFKSSFDERRNLATSPFSIRLGMTMLANSITDGYTLKQMTDKLHLPSSIARASEQNRRKLMVLQKDKHFSYATKLIVLGTESLNPKFLAAMHNFDTPAERHPLSNLKSLPTLANRWAKNMTSGMVSTVLMDNELLPDTRMILLSATAFASKWENQFNVNVSKVEMFSAYTTGKLYMTNFMNLEHTLLPVAMNDDLKMKAIELPFEKGSDYSFMIIMPLDRDGNMTEMVGKLNHKSFTKLYDSLVPMRISVKMPRFKVSTGVNVNSVLKKLHLTAPFQWSTFQIFRQEKLTLDKVKQSVTVQVDEQGVRAAAVDAYVMVTRSAPLTFQADRPFVFAILKKSVHFPLFVGHYAYPANSSPIKP</sequence>
<keyword evidence="2" id="KW-0646">Protease inhibitor</keyword>
<feature type="domain" description="Serpin" evidence="5">
    <location>
        <begin position="41"/>
        <end position="395"/>
    </location>
</feature>
<comment type="similarity">
    <text evidence="1 4">Belongs to the serpin family.</text>
</comment>
<dbReference type="InterPro" id="IPR042185">
    <property type="entry name" value="Serpin_sf_2"/>
</dbReference>
<organism evidence="6 7">
    <name type="scientific">Aedes albopictus</name>
    <name type="common">Asian tiger mosquito</name>
    <name type="synonym">Stegomyia albopicta</name>
    <dbReference type="NCBI Taxonomy" id="7160"/>
    <lineage>
        <taxon>Eukaryota</taxon>
        <taxon>Metazoa</taxon>
        <taxon>Ecdysozoa</taxon>
        <taxon>Arthropoda</taxon>
        <taxon>Hexapoda</taxon>
        <taxon>Insecta</taxon>
        <taxon>Pterygota</taxon>
        <taxon>Neoptera</taxon>
        <taxon>Endopterygota</taxon>
        <taxon>Diptera</taxon>
        <taxon>Nematocera</taxon>
        <taxon>Culicoidea</taxon>
        <taxon>Culicidae</taxon>
        <taxon>Culicinae</taxon>
        <taxon>Aedini</taxon>
        <taxon>Aedes</taxon>
        <taxon>Stegomyia</taxon>
    </lineage>
</organism>
<dbReference type="InterPro" id="IPR000215">
    <property type="entry name" value="Serpin_fam"/>
</dbReference>
<dbReference type="Proteomes" id="UP000069940">
    <property type="component" value="Unassembled WGS sequence"/>
</dbReference>
<evidence type="ECO:0000259" key="5">
    <source>
        <dbReference type="SMART" id="SM00093"/>
    </source>
</evidence>
<keyword evidence="3" id="KW-0722">Serine protease inhibitor</keyword>
<dbReference type="InterPro" id="IPR023796">
    <property type="entry name" value="Serpin_dom"/>
</dbReference>
<dbReference type="PANTHER" id="PTHR11461:SF211">
    <property type="entry name" value="GH10112P-RELATED"/>
    <property type="match status" value="1"/>
</dbReference>
<dbReference type="Gene3D" id="3.30.497.10">
    <property type="entry name" value="Antithrombin, subunit I, domain 2"/>
    <property type="match status" value="1"/>
</dbReference>
<dbReference type="Gene3D" id="2.30.39.10">
    <property type="entry name" value="Alpha-1-antitrypsin, domain 1"/>
    <property type="match status" value="1"/>
</dbReference>
<protein>
    <recommendedName>
        <fullName evidence="5">Serpin domain-containing protein</fullName>
    </recommendedName>
</protein>
<dbReference type="Pfam" id="PF00079">
    <property type="entry name" value="Serpin"/>
    <property type="match status" value="1"/>
</dbReference>
<dbReference type="RefSeq" id="XP_029726185.1">
    <property type="nucleotide sequence ID" value="XM_029870325.2"/>
</dbReference>
<accession>A0ABM1YUD6</accession>
<evidence type="ECO:0000313" key="6">
    <source>
        <dbReference type="EnsemblMetazoa" id="AALFPA23_012235.P17487"/>
    </source>
</evidence>
<dbReference type="InterPro" id="IPR042178">
    <property type="entry name" value="Serpin_sf_1"/>
</dbReference>
<reference evidence="6" key="2">
    <citation type="submission" date="2025-05" db="UniProtKB">
        <authorList>
            <consortium name="EnsemblMetazoa"/>
        </authorList>
    </citation>
    <scope>IDENTIFICATION</scope>
    <source>
        <strain evidence="6">Foshan</strain>
    </source>
</reference>
<proteinExistence type="inferred from homology"/>
<dbReference type="InterPro" id="IPR036186">
    <property type="entry name" value="Serpin_sf"/>
</dbReference>
<dbReference type="InterPro" id="IPR023795">
    <property type="entry name" value="Serpin_CS"/>
</dbReference>
<evidence type="ECO:0000256" key="2">
    <source>
        <dbReference type="ARBA" id="ARBA00022690"/>
    </source>
</evidence>
<evidence type="ECO:0000256" key="3">
    <source>
        <dbReference type="ARBA" id="ARBA00022900"/>
    </source>
</evidence>
<dbReference type="PROSITE" id="PS00284">
    <property type="entry name" value="SERPIN"/>
    <property type="match status" value="1"/>
</dbReference>
<dbReference type="PANTHER" id="PTHR11461">
    <property type="entry name" value="SERINE PROTEASE INHIBITOR, SERPIN"/>
    <property type="match status" value="1"/>
</dbReference>